<evidence type="ECO:0000256" key="3">
    <source>
        <dbReference type="ARBA" id="ARBA00023002"/>
    </source>
</evidence>
<dbReference type="CDD" id="cd04730">
    <property type="entry name" value="NPD_like"/>
    <property type="match status" value="1"/>
</dbReference>
<dbReference type="AlphaFoldDB" id="A0A3N0AYE6"/>
<accession>A0A3N0AYE6</accession>
<organism evidence="4 5">
    <name type="scientific">Adlercreutzia equolifaciens subsp. celatus DSM 18785</name>
    <dbReference type="NCBI Taxonomy" id="1121021"/>
    <lineage>
        <taxon>Bacteria</taxon>
        <taxon>Bacillati</taxon>
        <taxon>Actinomycetota</taxon>
        <taxon>Coriobacteriia</taxon>
        <taxon>Eggerthellales</taxon>
        <taxon>Eggerthellaceae</taxon>
        <taxon>Adlercreutzia</taxon>
    </lineage>
</organism>
<name>A0A3N0AYE6_9ACTN</name>
<dbReference type="RefSeq" id="WP_117285169.1">
    <property type="nucleotide sequence ID" value="NZ_JAMTCE010000005.1"/>
</dbReference>
<comment type="caution">
    <text evidence="4">The sequence shown here is derived from an EMBL/GenBank/DDBJ whole genome shotgun (WGS) entry which is preliminary data.</text>
</comment>
<gene>
    <name evidence="4" type="ORF">DMP10_01480</name>
</gene>
<proteinExistence type="predicted"/>
<sequence length="321" mass="32923">MKTRITELLGIEYPVVQGAMARIADGGLAGAVSEAGGLGIIACGGARPEWIREQVARARALTSKPIGINVMLMDPRAGEVAELVCELGVEVVTTGAGSPANYMKMWKDAGVKVVPVVASSALAARMERLGADAVVAEGTEAGGHIGELTTMALVPSVCAAVSIPVIAAGGIVDGRGMLAAFALGAEGVQCGTRFLTVEECSVHEAWKEKVLKAKDSDTIVTGRGTGHPVRGLKNKFARECRKIEMAATSGEELEGMYAGSLARAVAGDVENGSVMAGQVAALVTERGTAAGVIADMVRGAEALAGRSLDELAELNSRRARV</sequence>
<protein>
    <submittedName>
        <fullName evidence="4">Enoyl-[acyl-carrier-protein] reductase FabK</fullName>
    </submittedName>
</protein>
<evidence type="ECO:0000313" key="4">
    <source>
        <dbReference type="EMBL" id="RNL39630.1"/>
    </source>
</evidence>
<dbReference type="Gene3D" id="3.20.20.70">
    <property type="entry name" value="Aldolase class I"/>
    <property type="match status" value="1"/>
</dbReference>
<keyword evidence="3" id="KW-0560">Oxidoreductase</keyword>
<dbReference type="PANTHER" id="PTHR32332">
    <property type="entry name" value="2-NITROPROPANE DIOXYGENASE"/>
    <property type="match status" value="1"/>
</dbReference>
<dbReference type="GO" id="GO:0018580">
    <property type="term" value="F:nitronate monooxygenase activity"/>
    <property type="evidence" value="ECO:0007669"/>
    <property type="project" value="InterPro"/>
</dbReference>
<dbReference type="Pfam" id="PF03060">
    <property type="entry name" value="NMO"/>
    <property type="match status" value="1"/>
</dbReference>
<dbReference type="PANTHER" id="PTHR32332:SF20">
    <property type="entry name" value="2-NITROPROPANE DIOXYGENASE-LIKE PROTEIN"/>
    <property type="match status" value="1"/>
</dbReference>
<evidence type="ECO:0000256" key="1">
    <source>
        <dbReference type="ARBA" id="ARBA00022630"/>
    </source>
</evidence>
<dbReference type="Proteomes" id="UP000278327">
    <property type="component" value="Unassembled WGS sequence"/>
</dbReference>
<keyword evidence="5" id="KW-1185">Reference proteome</keyword>
<keyword evidence="2" id="KW-0288">FMN</keyword>
<dbReference type="InterPro" id="IPR004136">
    <property type="entry name" value="NMO"/>
</dbReference>
<reference evidence="4 5" key="1">
    <citation type="journal article" date="2019" name="Microbiol. Resour. Announc.">
        <title>Draft Genome Sequences of Type Strains of Gordonibacter faecihominis, Paraeggerthella hongkongensis, Parvibacter caecicola,Slackia equolifaciens, Slackia faecicanis, and Slackia isoflavoniconvertens.</title>
        <authorList>
            <person name="Danylec N."/>
            <person name="Stoll D.A."/>
            <person name="Dotsch A."/>
            <person name="Huch M."/>
        </authorList>
    </citation>
    <scope>NUCLEOTIDE SEQUENCE [LARGE SCALE GENOMIC DNA]</scope>
    <source>
        <strain evidence="4 5">DSM 18785</strain>
    </source>
</reference>
<dbReference type="EMBL" id="QICA01000002">
    <property type="protein sequence ID" value="RNL39630.1"/>
    <property type="molecule type" value="Genomic_DNA"/>
</dbReference>
<dbReference type="SUPFAM" id="SSF51412">
    <property type="entry name" value="Inosine monophosphate dehydrogenase (IMPDH)"/>
    <property type="match status" value="1"/>
</dbReference>
<evidence type="ECO:0000256" key="2">
    <source>
        <dbReference type="ARBA" id="ARBA00022643"/>
    </source>
</evidence>
<keyword evidence="1" id="KW-0285">Flavoprotein</keyword>
<evidence type="ECO:0000313" key="5">
    <source>
        <dbReference type="Proteomes" id="UP000278327"/>
    </source>
</evidence>
<dbReference type="InterPro" id="IPR013785">
    <property type="entry name" value="Aldolase_TIM"/>
</dbReference>